<dbReference type="Proteomes" id="UP001207582">
    <property type="component" value="Unassembled WGS sequence"/>
</dbReference>
<feature type="region of interest" description="Disordered" evidence="1">
    <location>
        <begin position="339"/>
        <end position="367"/>
    </location>
</feature>
<protein>
    <submittedName>
        <fullName evidence="2">Uncharacterized protein</fullName>
    </submittedName>
</protein>
<proteinExistence type="predicted"/>
<reference evidence="2 3" key="1">
    <citation type="submission" date="2022-10" db="EMBL/GenBank/DDBJ databases">
        <title>Defluviimonas sp. CAU 1641 isolated from mud.</title>
        <authorList>
            <person name="Kim W."/>
        </authorList>
    </citation>
    <scope>NUCLEOTIDE SEQUENCE [LARGE SCALE GENOMIC DNA]</scope>
    <source>
        <strain evidence="2 3">CAU 1641</strain>
    </source>
</reference>
<gene>
    <name evidence="2" type="ORF">OM960_24920</name>
</gene>
<organism evidence="2 3">
    <name type="scientific">Defluviimonas salinarum</name>
    <dbReference type="NCBI Taxonomy" id="2992147"/>
    <lineage>
        <taxon>Bacteria</taxon>
        <taxon>Pseudomonadati</taxon>
        <taxon>Pseudomonadota</taxon>
        <taxon>Alphaproteobacteria</taxon>
        <taxon>Rhodobacterales</taxon>
        <taxon>Paracoccaceae</taxon>
        <taxon>Albidovulum</taxon>
    </lineage>
</organism>
<comment type="caution">
    <text evidence="2">The sequence shown here is derived from an EMBL/GenBank/DDBJ whole genome shotgun (WGS) entry which is preliminary data.</text>
</comment>
<evidence type="ECO:0000256" key="1">
    <source>
        <dbReference type="SAM" id="MobiDB-lite"/>
    </source>
</evidence>
<sequence length="367" mass="40425">MAMRAFRVLVGFREMQMVRARNEHGGRIKITCEPGPGIEGDLGPGPTSETRPVERRDPRPLPREAFGGAGKDRAPGGKLSLEIGFGRQRFGAGEGFRTDQPPEPDAAHDGIVQPADRNRARPLPQHRPAFGFAGVPQPVENLVPIPDRFGQDIRAQALQRYRHRVSNVLCTGSPRHRRGLHLPGLAGDQLPAARIFRVGKAEAQVDQIPERQPEVTRPARRIRVPGPHPAVGATDALRHGEVQFKPARVGMRADKQHRTRGFRDAGEQNLAQQRQDRRHPPPLVRIAIVQQVHIDVLDSEGQDTRAIAVLESKRPELARNRTASPIRISGQGSRRIVFPEPAPLPFTASAKKYSVSPQPTEAPSPSE</sequence>
<dbReference type="RefSeq" id="WP_264773889.1">
    <property type="nucleotide sequence ID" value="NZ_JAPDOG010000066.1"/>
</dbReference>
<evidence type="ECO:0000313" key="3">
    <source>
        <dbReference type="Proteomes" id="UP001207582"/>
    </source>
</evidence>
<feature type="region of interest" description="Disordered" evidence="1">
    <location>
        <begin position="91"/>
        <end position="110"/>
    </location>
</feature>
<feature type="region of interest" description="Disordered" evidence="1">
    <location>
        <begin position="32"/>
        <end position="79"/>
    </location>
</feature>
<accession>A0ABT3JAM0</accession>
<feature type="region of interest" description="Disordered" evidence="1">
    <location>
        <begin position="252"/>
        <end position="279"/>
    </location>
</feature>
<evidence type="ECO:0000313" key="2">
    <source>
        <dbReference type="EMBL" id="MCW3784757.1"/>
    </source>
</evidence>
<name>A0ABT3JAM0_9RHOB</name>
<feature type="compositionally biased region" description="Basic and acidic residues" evidence="1">
    <location>
        <begin position="51"/>
        <end position="62"/>
    </location>
</feature>
<keyword evidence="3" id="KW-1185">Reference proteome</keyword>
<feature type="compositionally biased region" description="Basic and acidic residues" evidence="1">
    <location>
        <begin position="252"/>
        <end position="266"/>
    </location>
</feature>
<dbReference type="EMBL" id="JAPDOG010000066">
    <property type="protein sequence ID" value="MCW3784757.1"/>
    <property type="molecule type" value="Genomic_DNA"/>
</dbReference>